<proteinExistence type="predicted"/>
<reference evidence="2 3" key="1">
    <citation type="submission" date="2021-09" db="EMBL/GenBank/DDBJ databases">
        <title>Genomic insights and catalytic innovation underlie evolution of tropane alkaloids biosynthesis.</title>
        <authorList>
            <person name="Wang Y.-J."/>
            <person name="Tian T."/>
            <person name="Huang J.-P."/>
            <person name="Huang S.-X."/>
        </authorList>
    </citation>
    <scope>NUCLEOTIDE SEQUENCE [LARGE SCALE GENOMIC DNA]</scope>
    <source>
        <strain evidence="2">KIB-2018</strain>
        <tissue evidence="2">Leaf</tissue>
    </source>
</reference>
<comment type="caution">
    <text evidence="2">The sequence shown here is derived from an EMBL/GenBank/DDBJ whole genome shotgun (WGS) entry which is preliminary data.</text>
</comment>
<feature type="region of interest" description="Disordered" evidence="1">
    <location>
        <begin position="1"/>
        <end position="25"/>
    </location>
</feature>
<evidence type="ECO:0000256" key="1">
    <source>
        <dbReference type="SAM" id="MobiDB-lite"/>
    </source>
</evidence>
<evidence type="ECO:0000313" key="3">
    <source>
        <dbReference type="Proteomes" id="UP001159364"/>
    </source>
</evidence>
<dbReference type="AlphaFoldDB" id="A0AAV8T2F6"/>
<sequence>MQNSKPYPTPMSVTPPLRKAMGSPLSQPEQYRQVIGALQYLTMTRPDIAFPVNKLAQFMHCPTDVHWQAMKRLLRYLRGTSNHGLLLSKISTLTLHSFSDSDWAGCQDDRRSTGGYLVYLGSNLISWSSKKQPTVARSSTESEYKALANVTAEVLWLSYLLRELGLATALPATLWCDNIGAVYLSSNPIFHGRTKHVELDYHFVREQVKLGTLIVRFISSADQLADILTKPLGTKAFLHLRDKLRLQSLPPSA</sequence>
<keyword evidence="3" id="KW-1185">Reference proteome</keyword>
<accession>A0AAV8T2F6</accession>
<dbReference type="PANTHER" id="PTHR11439">
    <property type="entry name" value="GAG-POL-RELATED RETROTRANSPOSON"/>
    <property type="match status" value="1"/>
</dbReference>
<gene>
    <name evidence="2" type="ORF">K2173_021979</name>
</gene>
<dbReference type="SUPFAM" id="SSF56672">
    <property type="entry name" value="DNA/RNA polymerases"/>
    <property type="match status" value="1"/>
</dbReference>
<dbReference type="InterPro" id="IPR043502">
    <property type="entry name" value="DNA/RNA_pol_sf"/>
</dbReference>
<dbReference type="EMBL" id="JAIWQS010000007">
    <property type="protein sequence ID" value="KAJ8760941.1"/>
    <property type="molecule type" value="Genomic_DNA"/>
</dbReference>
<dbReference type="Proteomes" id="UP001159364">
    <property type="component" value="Linkage Group LG07"/>
</dbReference>
<name>A0AAV8T2F6_9ROSI</name>
<dbReference type="PANTHER" id="PTHR11439:SF455">
    <property type="entry name" value="RLK (RECEPTOR-LIKE PROTEIN KINASE) 8, PUTATIVE-RELATED"/>
    <property type="match status" value="1"/>
</dbReference>
<evidence type="ECO:0000313" key="2">
    <source>
        <dbReference type="EMBL" id="KAJ8760941.1"/>
    </source>
</evidence>
<organism evidence="2 3">
    <name type="scientific">Erythroxylum novogranatense</name>
    <dbReference type="NCBI Taxonomy" id="1862640"/>
    <lineage>
        <taxon>Eukaryota</taxon>
        <taxon>Viridiplantae</taxon>
        <taxon>Streptophyta</taxon>
        <taxon>Embryophyta</taxon>
        <taxon>Tracheophyta</taxon>
        <taxon>Spermatophyta</taxon>
        <taxon>Magnoliopsida</taxon>
        <taxon>eudicotyledons</taxon>
        <taxon>Gunneridae</taxon>
        <taxon>Pentapetalae</taxon>
        <taxon>rosids</taxon>
        <taxon>fabids</taxon>
        <taxon>Malpighiales</taxon>
        <taxon>Erythroxylaceae</taxon>
        <taxon>Erythroxylum</taxon>
    </lineage>
</organism>
<dbReference type="CDD" id="cd09272">
    <property type="entry name" value="RNase_HI_RT_Ty1"/>
    <property type="match status" value="1"/>
</dbReference>
<protein>
    <submittedName>
        <fullName evidence="2">Uncharacterized protein</fullName>
    </submittedName>
</protein>